<sequence>MPAFPSALPAARTPDPMDAPALRWGVLGTGWIAERFVSSVQRHTRQRFTAVASRDAARAKDFAEANNIPRSYGSYEDLVAAGDVDIVYVATEHTAHLACARLALEAGKHTLVEKPIGLDAAEAAEIARLAAERGLFCAEALWTFFLPRFDVVRQILDSGILGEVHTVLADIGEHFGPEHRILRPELAGGPLLDLGTYPVSLATWILGAPAHIQASGQPHPAGVNGQTSAILRDTHGNQAVVHTTLFSDTPTTATIAGSHATLSLPGPFYQPGDLVLTPSGGGTPLTYTESRTAHDALHFEAAEAARCIAAGSPQTPLRPLSDSIVTLRAMDEIRRLTGITFPRPAWAGSASPPPAAQ</sequence>
<dbReference type="EMBL" id="AP018448">
    <property type="protein sequence ID" value="BBC28835.1"/>
    <property type="molecule type" value="Genomic_DNA"/>
</dbReference>
<name>A0ABM7F017_9ACTN</name>
<dbReference type="InterPro" id="IPR050984">
    <property type="entry name" value="Gfo/Idh/MocA_domain"/>
</dbReference>
<dbReference type="Pfam" id="PF22725">
    <property type="entry name" value="GFO_IDH_MocA_C3"/>
    <property type="match status" value="1"/>
</dbReference>
<dbReference type="Gene3D" id="3.30.360.10">
    <property type="entry name" value="Dihydrodipicolinate Reductase, domain 2"/>
    <property type="match status" value="1"/>
</dbReference>
<dbReference type="Gene3D" id="3.40.50.720">
    <property type="entry name" value="NAD(P)-binding Rossmann-like Domain"/>
    <property type="match status" value="1"/>
</dbReference>
<keyword evidence="2" id="KW-0560">Oxidoreductase</keyword>
<evidence type="ECO:0000313" key="6">
    <source>
        <dbReference type="Proteomes" id="UP001321542"/>
    </source>
</evidence>
<dbReference type="PANTHER" id="PTHR22604">
    <property type="entry name" value="OXIDOREDUCTASES"/>
    <property type="match status" value="1"/>
</dbReference>
<comment type="similarity">
    <text evidence="1">Belongs to the Gfo/Idh/MocA family.</text>
</comment>
<dbReference type="InterPro" id="IPR000683">
    <property type="entry name" value="Gfo/Idh/MocA-like_OxRdtase_N"/>
</dbReference>
<evidence type="ECO:0000259" key="4">
    <source>
        <dbReference type="Pfam" id="PF22725"/>
    </source>
</evidence>
<reference evidence="5 6" key="2">
    <citation type="journal article" date="2023" name="ChemBioChem">
        <title>Acyltransferase Domain Exchange between Two Independent Type I Polyketide Synthases in the Same Producer Strain of Macrolide Antibiotics.</title>
        <authorList>
            <person name="Kudo F."/>
            <person name="Kishikawa K."/>
            <person name="Tsuboi K."/>
            <person name="Kido T."/>
            <person name="Usui T."/>
            <person name="Hashimoto J."/>
            <person name="Shin-Ya K."/>
            <person name="Miyanaga A."/>
            <person name="Eguchi T."/>
        </authorList>
    </citation>
    <scope>NUCLEOTIDE SEQUENCE [LARGE SCALE GENOMIC DNA]</scope>
    <source>
        <strain evidence="5 6">A-8890</strain>
    </source>
</reference>
<feature type="domain" description="Gfo/Idh/MocA-like oxidoreductase N-terminal" evidence="3">
    <location>
        <begin position="22"/>
        <end position="137"/>
    </location>
</feature>
<feature type="domain" description="GFO/IDH/MocA-like oxidoreductase" evidence="4">
    <location>
        <begin position="151"/>
        <end position="262"/>
    </location>
</feature>
<dbReference type="SUPFAM" id="SSF51735">
    <property type="entry name" value="NAD(P)-binding Rossmann-fold domains"/>
    <property type="match status" value="1"/>
</dbReference>
<dbReference type="Pfam" id="PF01408">
    <property type="entry name" value="GFO_IDH_MocA"/>
    <property type="match status" value="1"/>
</dbReference>
<dbReference type="InterPro" id="IPR055170">
    <property type="entry name" value="GFO_IDH_MocA-like_dom"/>
</dbReference>
<dbReference type="PANTHER" id="PTHR22604:SF105">
    <property type="entry name" value="TRANS-1,2-DIHYDROBENZENE-1,2-DIOL DEHYDROGENASE"/>
    <property type="match status" value="1"/>
</dbReference>
<proteinExistence type="inferred from homology"/>
<keyword evidence="6" id="KW-1185">Reference proteome</keyword>
<evidence type="ECO:0000313" key="5">
    <source>
        <dbReference type="EMBL" id="BBC28835.1"/>
    </source>
</evidence>
<dbReference type="SUPFAM" id="SSF55347">
    <property type="entry name" value="Glyceraldehyde-3-phosphate dehydrogenase-like, C-terminal domain"/>
    <property type="match status" value="1"/>
</dbReference>
<gene>
    <name evidence="5" type="ORF">SGFS_001260</name>
</gene>
<dbReference type="RefSeq" id="WP_286246753.1">
    <property type="nucleotide sequence ID" value="NZ_AP018448.1"/>
</dbReference>
<evidence type="ECO:0000256" key="1">
    <source>
        <dbReference type="ARBA" id="ARBA00010928"/>
    </source>
</evidence>
<accession>A0ABM7F017</accession>
<protein>
    <submittedName>
        <fullName evidence="5">1,5-anhydro-D-fructose reductase</fullName>
    </submittedName>
</protein>
<evidence type="ECO:0000256" key="2">
    <source>
        <dbReference type="ARBA" id="ARBA00023002"/>
    </source>
</evidence>
<dbReference type="InterPro" id="IPR036291">
    <property type="entry name" value="NAD(P)-bd_dom_sf"/>
</dbReference>
<organism evidence="5 6">
    <name type="scientific">Streptomyces graminofaciens</name>
    <dbReference type="NCBI Taxonomy" id="68212"/>
    <lineage>
        <taxon>Bacteria</taxon>
        <taxon>Bacillati</taxon>
        <taxon>Actinomycetota</taxon>
        <taxon>Actinomycetes</taxon>
        <taxon>Kitasatosporales</taxon>
        <taxon>Streptomycetaceae</taxon>
        <taxon>Streptomyces</taxon>
    </lineage>
</organism>
<reference evidence="5 6" key="1">
    <citation type="journal article" date="2010" name="ChemBioChem">
        <title>Cloning and characterization of the biosynthetic gene cluster of 16-membered macrolide antibiotic FD-891: involvement of a dual functional cytochrome P450 monooxygenase catalyzing epoxidation and hydroxylation.</title>
        <authorList>
            <person name="Kudo F."/>
            <person name="Motegi A."/>
            <person name="Mizoue K."/>
            <person name="Eguchi T."/>
        </authorList>
    </citation>
    <scope>NUCLEOTIDE SEQUENCE [LARGE SCALE GENOMIC DNA]</scope>
    <source>
        <strain evidence="5 6">A-8890</strain>
    </source>
</reference>
<evidence type="ECO:0000259" key="3">
    <source>
        <dbReference type="Pfam" id="PF01408"/>
    </source>
</evidence>
<dbReference type="Proteomes" id="UP001321542">
    <property type="component" value="Chromosome"/>
</dbReference>